<dbReference type="PANTHER" id="PTHR10642">
    <property type="entry name" value="RIBONUCLEASE H1"/>
    <property type="match status" value="1"/>
</dbReference>
<evidence type="ECO:0000256" key="2">
    <source>
        <dbReference type="ARBA" id="ARBA00005300"/>
    </source>
</evidence>
<dbReference type="GO" id="GO:0008270">
    <property type="term" value="F:zinc ion binding"/>
    <property type="evidence" value="ECO:0007669"/>
    <property type="project" value="UniProtKB-KW"/>
</dbReference>
<keyword evidence="4" id="KW-0540">Nuclease</keyword>
<dbReference type="InterPro" id="IPR050092">
    <property type="entry name" value="RNase_H"/>
</dbReference>
<dbReference type="PROSITE" id="PS50879">
    <property type="entry name" value="RNASE_H_1"/>
    <property type="match status" value="1"/>
</dbReference>
<dbReference type="GO" id="GO:0004523">
    <property type="term" value="F:RNA-DNA hybrid ribonuclease activity"/>
    <property type="evidence" value="ECO:0007669"/>
    <property type="project" value="UniProtKB-EC"/>
</dbReference>
<keyword evidence="8" id="KW-0378">Hydrolase</keyword>
<dbReference type="Proteomes" id="UP000775872">
    <property type="component" value="Unassembled WGS sequence"/>
</dbReference>
<comment type="caution">
    <text evidence="11">The sequence shown here is derived from an EMBL/GenBank/DDBJ whole genome shotgun (WGS) entry which is preliminary data.</text>
</comment>
<dbReference type="SUPFAM" id="SSF144232">
    <property type="entry name" value="HIT/MYND zinc finger-like"/>
    <property type="match status" value="1"/>
</dbReference>
<dbReference type="InterPro" id="IPR002156">
    <property type="entry name" value="RNaseH_domain"/>
</dbReference>
<accession>A0A9N9W1F1</accession>
<evidence type="ECO:0000256" key="9">
    <source>
        <dbReference type="ARBA" id="ARBA00022833"/>
    </source>
</evidence>
<evidence type="ECO:0000256" key="4">
    <source>
        <dbReference type="ARBA" id="ARBA00022722"/>
    </source>
</evidence>
<dbReference type="GO" id="GO:0043137">
    <property type="term" value="P:DNA replication, removal of RNA primer"/>
    <property type="evidence" value="ECO:0007669"/>
    <property type="project" value="TreeGrafter"/>
</dbReference>
<keyword evidence="12" id="KW-1185">Reference proteome</keyword>
<evidence type="ECO:0000313" key="11">
    <source>
        <dbReference type="EMBL" id="CAH0043432.1"/>
    </source>
</evidence>
<dbReference type="GO" id="GO:0003676">
    <property type="term" value="F:nucleic acid binding"/>
    <property type="evidence" value="ECO:0007669"/>
    <property type="project" value="InterPro"/>
</dbReference>
<comment type="similarity">
    <text evidence="2">Belongs to the RNase H family.</text>
</comment>
<sequence>MYFESMGSDGFDSDGFGSDSTDSDNMLPRLGPSGPPRCAVCFKKSGLLLCGGCKVIHYCGTEHQAFHRSKHKHERSKLQARTDLAFEAQSSSGDVFQTRVGYFWGIVETRDYMRARFAAANALLQVHTKRAVESALEHFNEMIQLCRHDNQGVRDIIPHWWATADNVSDVTTPYLHLPEADPLEPVDIFSSKGISLDHLVALTLLKLRLYLDMDACSTFVAELGAPSSLFDLYGDTDDTDKPRLGHYIRKKMRGVDIYELEQTAQMLKDQYLTLCKQVHDANPYIWEALVDGETPSPPQYYSRGSKEEADLVVYQCHHAWSESGDAMVMIDADTAAFTSVYQGQAATVSGRDTSSTSSRNRTSQIWDKTQGIGRAFPSKFQSVSSPGELFVSTVTAGSDTPRFVHRNDPAQVLVFVDGACFNNGQQEPRAGWAVVFGLPTNRRMNNGCYTVSGRLEDKGPFGGSKTATSNRAELRAAIAALRLCDWQAEDYANLVIATDSSYVVDGATEWTKKWVRNGWKNNTGGDVKNRDLWELVLGEVERWVDKGFAVDFWKIPRELNQEADRAAKLITQTGPAVDEFKDVTLNSGQFRGRILALCLENENLFDDCFGALVSRITAKSQMERARTPEAAFTMLDQEPRPSVILVTDGGLARQRRVWDRVIDHLRDGATVVLAGLFSSMVNEGEFHRFFARLGLPWKRGSYHRTTVYLNTSADGTSRQLPASCSQKATFLQNVERSATWYSEGTRSGEAAVAFVRVGSGRLGYIGDVNGEEASDQAVLAMCGLL</sequence>
<dbReference type="Gene3D" id="6.10.140.2220">
    <property type="match status" value="1"/>
</dbReference>
<dbReference type="OrthoDB" id="245563at2759"/>
<gene>
    <name evidence="11" type="ORF">CSOL1703_00009363</name>
</gene>
<name>A0A9N9W1F1_9HYPO</name>
<evidence type="ECO:0000256" key="8">
    <source>
        <dbReference type="ARBA" id="ARBA00022801"/>
    </source>
</evidence>
<reference evidence="11" key="1">
    <citation type="submission" date="2021-10" db="EMBL/GenBank/DDBJ databases">
        <authorList>
            <person name="Piombo E."/>
        </authorList>
    </citation>
    <scope>NUCLEOTIDE SEQUENCE</scope>
</reference>
<evidence type="ECO:0000256" key="5">
    <source>
        <dbReference type="ARBA" id="ARBA00022723"/>
    </source>
</evidence>
<dbReference type="InterPro" id="IPR002893">
    <property type="entry name" value="Znf_MYND"/>
</dbReference>
<dbReference type="SUPFAM" id="SSF53098">
    <property type="entry name" value="Ribonuclease H-like"/>
    <property type="match status" value="1"/>
</dbReference>
<evidence type="ECO:0000313" key="12">
    <source>
        <dbReference type="Proteomes" id="UP000775872"/>
    </source>
</evidence>
<dbReference type="InterPro" id="IPR036397">
    <property type="entry name" value="RNaseH_sf"/>
</dbReference>
<evidence type="ECO:0000256" key="3">
    <source>
        <dbReference type="ARBA" id="ARBA00012180"/>
    </source>
</evidence>
<keyword evidence="9" id="KW-0862">Zinc</keyword>
<evidence type="ECO:0000256" key="6">
    <source>
        <dbReference type="ARBA" id="ARBA00022759"/>
    </source>
</evidence>
<dbReference type="EMBL" id="CABFOC020000003">
    <property type="protein sequence ID" value="CAH0043432.1"/>
    <property type="molecule type" value="Genomic_DNA"/>
</dbReference>
<dbReference type="InterPro" id="IPR012337">
    <property type="entry name" value="RNaseH-like_sf"/>
</dbReference>
<dbReference type="Pfam" id="PF00075">
    <property type="entry name" value="RNase_H"/>
    <property type="match status" value="1"/>
</dbReference>
<evidence type="ECO:0000256" key="7">
    <source>
        <dbReference type="ARBA" id="ARBA00022771"/>
    </source>
</evidence>
<dbReference type="CDD" id="cd13934">
    <property type="entry name" value="RNase_H_Dikarya_like"/>
    <property type="match status" value="1"/>
</dbReference>
<comment type="catalytic activity">
    <reaction evidence="1">
        <text>Endonucleolytic cleavage to 5'-phosphomonoester.</text>
        <dbReference type="EC" id="3.1.26.4"/>
    </reaction>
</comment>
<feature type="domain" description="RNase H type-1" evidence="10">
    <location>
        <begin position="408"/>
        <end position="572"/>
    </location>
</feature>
<keyword evidence="6" id="KW-0255">Endonuclease</keyword>
<dbReference type="PANTHER" id="PTHR10642:SF26">
    <property type="entry name" value="RIBONUCLEASE H1"/>
    <property type="match status" value="1"/>
</dbReference>
<keyword evidence="7" id="KW-0863">Zinc-finger</keyword>
<dbReference type="Gene3D" id="3.30.420.10">
    <property type="entry name" value="Ribonuclease H-like superfamily/Ribonuclease H"/>
    <property type="match status" value="1"/>
</dbReference>
<keyword evidence="5" id="KW-0479">Metal-binding</keyword>
<dbReference type="AlphaFoldDB" id="A0A9N9W1F1"/>
<proteinExistence type="inferred from homology"/>
<dbReference type="Pfam" id="PF01753">
    <property type="entry name" value="zf-MYND"/>
    <property type="match status" value="1"/>
</dbReference>
<evidence type="ECO:0000256" key="1">
    <source>
        <dbReference type="ARBA" id="ARBA00000077"/>
    </source>
</evidence>
<evidence type="ECO:0000259" key="10">
    <source>
        <dbReference type="PROSITE" id="PS50879"/>
    </source>
</evidence>
<protein>
    <recommendedName>
        <fullName evidence="3">ribonuclease H</fullName>
        <ecNumber evidence="3">3.1.26.4</ecNumber>
    </recommendedName>
</protein>
<dbReference type="EC" id="3.1.26.4" evidence="3"/>
<organism evidence="11 12">
    <name type="scientific">Clonostachys solani</name>
    <dbReference type="NCBI Taxonomy" id="160281"/>
    <lineage>
        <taxon>Eukaryota</taxon>
        <taxon>Fungi</taxon>
        <taxon>Dikarya</taxon>
        <taxon>Ascomycota</taxon>
        <taxon>Pezizomycotina</taxon>
        <taxon>Sordariomycetes</taxon>
        <taxon>Hypocreomycetidae</taxon>
        <taxon>Hypocreales</taxon>
        <taxon>Bionectriaceae</taxon>
        <taxon>Clonostachys</taxon>
    </lineage>
</organism>